<keyword evidence="1" id="KW-0812">Transmembrane</keyword>
<name>A0A8S9NW86_BRACR</name>
<keyword evidence="1" id="KW-0472">Membrane</keyword>
<reference evidence="2" key="1">
    <citation type="submission" date="2019-12" db="EMBL/GenBank/DDBJ databases">
        <title>Genome sequencing and annotation of Brassica cretica.</title>
        <authorList>
            <person name="Studholme D.J."/>
            <person name="Sarris P."/>
        </authorList>
    </citation>
    <scope>NUCLEOTIDE SEQUENCE</scope>
    <source>
        <strain evidence="2">PFS-109/04</strain>
        <tissue evidence="2">Leaf</tissue>
    </source>
</reference>
<gene>
    <name evidence="2" type="ORF">F2Q69_00010038</name>
</gene>
<comment type="caution">
    <text evidence="2">The sequence shown here is derived from an EMBL/GenBank/DDBJ whole genome shotgun (WGS) entry which is preliminary data.</text>
</comment>
<dbReference type="AlphaFoldDB" id="A0A8S9NW86"/>
<evidence type="ECO:0000313" key="2">
    <source>
        <dbReference type="EMBL" id="KAF3509238.1"/>
    </source>
</evidence>
<protein>
    <submittedName>
        <fullName evidence="2">Uncharacterized protein</fullName>
    </submittedName>
</protein>
<dbReference type="Proteomes" id="UP000712600">
    <property type="component" value="Unassembled WGS sequence"/>
</dbReference>
<organism evidence="2 3">
    <name type="scientific">Brassica cretica</name>
    <name type="common">Mustard</name>
    <dbReference type="NCBI Taxonomy" id="69181"/>
    <lineage>
        <taxon>Eukaryota</taxon>
        <taxon>Viridiplantae</taxon>
        <taxon>Streptophyta</taxon>
        <taxon>Embryophyta</taxon>
        <taxon>Tracheophyta</taxon>
        <taxon>Spermatophyta</taxon>
        <taxon>Magnoliopsida</taxon>
        <taxon>eudicotyledons</taxon>
        <taxon>Gunneridae</taxon>
        <taxon>Pentapetalae</taxon>
        <taxon>rosids</taxon>
        <taxon>malvids</taxon>
        <taxon>Brassicales</taxon>
        <taxon>Brassicaceae</taxon>
        <taxon>Brassiceae</taxon>
        <taxon>Brassica</taxon>
    </lineage>
</organism>
<keyword evidence="1" id="KW-1133">Transmembrane helix</keyword>
<evidence type="ECO:0000256" key="1">
    <source>
        <dbReference type="SAM" id="Phobius"/>
    </source>
</evidence>
<dbReference type="EMBL" id="QGKX02001521">
    <property type="protein sequence ID" value="KAF3509238.1"/>
    <property type="molecule type" value="Genomic_DNA"/>
</dbReference>
<sequence>MRRNKIKTSHKLISSIYFLLRVAILGPGPDDFLTATAGPYLLLFSLSIQLCNNFIIVIPPKLKASFLIPPKAPPCQLLCSSHKELEVLAPQQLSMLQAHHHAASFHLLQFSPQPQAHHHAASFHLLLFSPQPLTHHPTASSCCFFLFLAYDILSSSSRILLSSDFLSSASSSSSYRFLSASSSTTFVKLFFYSLKH</sequence>
<proteinExistence type="predicted"/>
<evidence type="ECO:0000313" key="3">
    <source>
        <dbReference type="Proteomes" id="UP000712600"/>
    </source>
</evidence>
<accession>A0A8S9NW86</accession>
<feature type="transmembrane region" description="Helical" evidence="1">
    <location>
        <begin position="12"/>
        <end position="28"/>
    </location>
</feature>
<feature type="transmembrane region" description="Helical" evidence="1">
    <location>
        <begin position="40"/>
        <end position="58"/>
    </location>
</feature>